<proteinExistence type="predicted"/>
<accession>A0A182IMV5</accession>
<protein>
    <submittedName>
        <fullName evidence="1">Uncharacterized protein</fullName>
    </submittedName>
</protein>
<evidence type="ECO:0000313" key="1">
    <source>
        <dbReference type="EnsemblMetazoa" id="AATE002119-PA.1"/>
    </source>
</evidence>
<reference evidence="1" key="1">
    <citation type="submission" date="2022-08" db="UniProtKB">
        <authorList>
            <consortium name="EnsemblMetazoa"/>
        </authorList>
    </citation>
    <scope>IDENTIFICATION</scope>
    <source>
        <strain evidence="1">EBRO</strain>
    </source>
</reference>
<dbReference type="EnsemblMetazoa" id="AATE002119-RA">
    <property type="protein sequence ID" value="AATE002119-PA.1"/>
    <property type="gene ID" value="AATE002119"/>
</dbReference>
<sequence>MQFKFVDPQAASSWGLGRKNPPLQGIAAAIPVFVLGSSLFVGRFAVFHLQSSTEKPSYFGYWRPSAEESAQQKASRASGTPAFGVEQRERQAPATCGGTGGEQSTKSGIRGRRVENSADLNGSWELVYFKPFYVCGVVTYIETSQNFTTDLKFPVRDWGCTIGCVKRRSDAVRIRVLSCNERPDTVVSTISLSGMRFRACSEDSQYTVKGTDANRWITISLHPDISCLRNRASGSCKRIIDYEREDSLNVLKDMFFARMISIGLKKSKWKTLSKNQANLQLPSALVYWIIVHGMISLFL</sequence>
<organism evidence="1">
    <name type="scientific">Anopheles atroparvus</name>
    <name type="common">European mosquito</name>
    <dbReference type="NCBI Taxonomy" id="41427"/>
    <lineage>
        <taxon>Eukaryota</taxon>
        <taxon>Metazoa</taxon>
        <taxon>Ecdysozoa</taxon>
        <taxon>Arthropoda</taxon>
        <taxon>Hexapoda</taxon>
        <taxon>Insecta</taxon>
        <taxon>Pterygota</taxon>
        <taxon>Neoptera</taxon>
        <taxon>Endopterygota</taxon>
        <taxon>Diptera</taxon>
        <taxon>Nematocera</taxon>
        <taxon>Culicoidea</taxon>
        <taxon>Culicidae</taxon>
        <taxon>Anophelinae</taxon>
        <taxon>Anopheles</taxon>
    </lineage>
</organism>
<dbReference type="AlphaFoldDB" id="A0A182IMV5"/>
<name>A0A182IMV5_ANOAO</name>
<dbReference type="VEuPathDB" id="VectorBase:AATE002119"/>